<feature type="repeat" description="ANK" evidence="13">
    <location>
        <begin position="138"/>
        <end position="170"/>
    </location>
</feature>
<dbReference type="GO" id="GO:0090729">
    <property type="term" value="F:toxin activity"/>
    <property type="evidence" value="ECO:0007669"/>
    <property type="project" value="UniProtKB-KW"/>
</dbReference>
<dbReference type="PROSITE" id="PS50088">
    <property type="entry name" value="ANK_REPEAT"/>
    <property type="match status" value="1"/>
</dbReference>
<evidence type="ECO:0000256" key="12">
    <source>
        <dbReference type="ARBA" id="ARBA00023298"/>
    </source>
</evidence>
<dbReference type="GO" id="GO:0045732">
    <property type="term" value="P:positive regulation of protein catabolic process"/>
    <property type="evidence" value="ECO:0007669"/>
    <property type="project" value="TreeGrafter"/>
</dbReference>
<keyword evidence="7" id="KW-0800">Toxin</keyword>
<keyword evidence="15" id="KW-1185">Reference proteome</keyword>
<keyword evidence="12" id="KW-0472">Membrane</keyword>
<dbReference type="SMART" id="SM00248">
    <property type="entry name" value="ANK"/>
    <property type="match status" value="4"/>
</dbReference>
<evidence type="ECO:0000256" key="1">
    <source>
        <dbReference type="ARBA" id="ARBA00004175"/>
    </source>
</evidence>
<dbReference type="Proteomes" id="UP001054837">
    <property type="component" value="Unassembled WGS sequence"/>
</dbReference>
<evidence type="ECO:0000256" key="3">
    <source>
        <dbReference type="ARBA" id="ARBA00005949"/>
    </source>
</evidence>
<evidence type="ECO:0000313" key="14">
    <source>
        <dbReference type="EMBL" id="GIY62176.1"/>
    </source>
</evidence>
<dbReference type="InterPro" id="IPR002110">
    <property type="entry name" value="Ankyrin_rpt"/>
</dbReference>
<evidence type="ECO:0000313" key="15">
    <source>
        <dbReference type="Proteomes" id="UP001054837"/>
    </source>
</evidence>
<comment type="subcellular location">
    <subcellularLocation>
        <location evidence="2">Secreted</location>
    </subcellularLocation>
    <subcellularLocation>
        <location evidence="1">Target cell membrane</location>
    </subcellularLocation>
</comment>
<dbReference type="GO" id="GO:0005576">
    <property type="term" value="C:extracellular region"/>
    <property type="evidence" value="ECO:0007669"/>
    <property type="project" value="UniProtKB-SubCell"/>
</dbReference>
<keyword evidence="5" id="KW-0964">Secreted</keyword>
<dbReference type="Gene3D" id="1.25.40.20">
    <property type="entry name" value="Ankyrin repeat-containing domain"/>
    <property type="match status" value="1"/>
</dbReference>
<sequence length="174" mass="19800">MSVDVHNPLSLNAPLHVGYLYGKVECAEMLLKYEADRKIMEPHGIMSVRMEVLYRQKMDDDVHNPLRNINNLDHYNETHHVCWKGSIACTDLLLKLGVDIHSPQNGKILLHETYRYDQVECAEMQLESESNVIAVDIRRKTPLHVTCEYVSILCIELLLKMGADVNSSIALGTV</sequence>
<dbReference type="GO" id="GO:0016567">
    <property type="term" value="P:protein ubiquitination"/>
    <property type="evidence" value="ECO:0007669"/>
    <property type="project" value="TreeGrafter"/>
</dbReference>
<gene>
    <name evidence="14" type="ORF">CDAR_479241</name>
</gene>
<protein>
    <submittedName>
        <fullName evidence="14">Uncharacterized protein</fullName>
    </submittedName>
</protein>
<keyword evidence="10" id="KW-0638">Presynaptic neurotoxin</keyword>
<dbReference type="EMBL" id="BPLQ01012056">
    <property type="protein sequence ID" value="GIY62176.1"/>
    <property type="molecule type" value="Genomic_DNA"/>
</dbReference>
<organism evidence="14 15">
    <name type="scientific">Caerostris darwini</name>
    <dbReference type="NCBI Taxonomy" id="1538125"/>
    <lineage>
        <taxon>Eukaryota</taxon>
        <taxon>Metazoa</taxon>
        <taxon>Ecdysozoa</taxon>
        <taxon>Arthropoda</taxon>
        <taxon>Chelicerata</taxon>
        <taxon>Arachnida</taxon>
        <taxon>Araneae</taxon>
        <taxon>Araneomorphae</taxon>
        <taxon>Entelegynae</taxon>
        <taxon>Araneoidea</taxon>
        <taxon>Araneidae</taxon>
        <taxon>Caerostris</taxon>
    </lineage>
</organism>
<dbReference type="InterPro" id="IPR051573">
    <property type="entry name" value="Ankyrin-SOCS_box_domain"/>
</dbReference>
<dbReference type="Pfam" id="PF12796">
    <property type="entry name" value="Ank_2"/>
    <property type="match status" value="1"/>
</dbReference>
<reference evidence="14 15" key="1">
    <citation type="submission" date="2021-06" db="EMBL/GenBank/DDBJ databases">
        <title>Caerostris darwini draft genome.</title>
        <authorList>
            <person name="Kono N."/>
            <person name="Arakawa K."/>
        </authorList>
    </citation>
    <scope>NUCLEOTIDE SEQUENCE [LARGE SCALE GENOMIC DNA]</scope>
</reference>
<dbReference type="GO" id="GO:0044218">
    <property type="term" value="C:other organism cell membrane"/>
    <property type="evidence" value="ECO:0007669"/>
    <property type="project" value="UniProtKB-KW"/>
</dbReference>
<keyword evidence="11 13" id="KW-0040">ANK repeat</keyword>
<dbReference type="InterPro" id="IPR036770">
    <property type="entry name" value="Ankyrin_rpt-contain_sf"/>
</dbReference>
<evidence type="ECO:0000256" key="4">
    <source>
        <dbReference type="ARBA" id="ARBA00022483"/>
    </source>
</evidence>
<keyword evidence="12" id="KW-1053">Target membrane</keyword>
<keyword evidence="9" id="KW-0677">Repeat</keyword>
<evidence type="ECO:0000256" key="13">
    <source>
        <dbReference type="PROSITE-ProRule" id="PRU00023"/>
    </source>
</evidence>
<dbReference type="PROSITE" id="PS50297">
    <property type="entry name" value="ANK_REP_REGION"/>
    <property type="match status" value="1"/>
</dbReference>
<evidence type="ECO:0000256" key="11">
    <source>
        <dbReference type="ARBA" id="ARBA00023043"/>
    </source>
</evidence>
<name>A0AAV4UWQ7_9ARAC</name>
<accession>A0AAV4UWQ7</accession>
<comment type="caution">
    <text evidence="14">The sequence shown here is derived from an EMBL/GenBank/DDBJ whole genome shotgun (WGS) entry which is preliminary data.</text>
</comment>
<evidence type="ECO:0000256" key="7">
    <source>
        <dbReference type="ARBA" id="ARBA00022656"/>
    </source>
</evidence>
<proteinExistence type="inferred from homology"/>
<dbReference type="GO" id="GO:0006887">
    <property type="term" value="P:exocytosis"/>
    <property type="evidence" value="ECO:0007669"/>
    <property type="project" value="UniProtKB-KW"/>
</dbReference>
<evidence type="ECO:0000256" key="10">
    <source>
        <dbReference type="ARBA" id="ARBA00023028"/>
    </source>
</evidence>
<dbReference type="PANTHER" id="PTHR24136:SF15">
    <property type="entry name" value="ANK_REP_REGION DOMAIN-CONTAINING PROTEIN"/>
    <property type="match status" value="1"/>
</dbReference>
<keyword evidence="4" id="KW-0268">Exocytosis</keyword>
<dbReference type="SUPFAM" id="SSF48403">
    <property type="entry name" value="Ankyrin repeat"/>
    <property type="match status" value="1"/>
</dbReference>
<evidence type="ECO:0000256" key="8">
    <source>
        <dbReference type="ARBA" id="ARBA00022699"/>
    </source>
</evidence>
<dbReference type="PANTHER" id="PTHR24136">
    <property type="entry name" value="SOWAH (DROSOPHILA) HOMOLOG"/>
    <property type="match status" value="1"/>
</dbReference>
<keyword evidence="8" id="KW-0528">Neurotoxin</keyword>
<evidence type="ECO:0000256" key="9">
    <source>
        <dbReference type="ARBA" id="ARBA00022737"/>
    </source>
</evidence>
<dbReference type="GO" id="GO:0044231">
    <property type="term" value="C:host cell presynaptic membrane"/>
    <property type="evidence" value="ECO:0007669"/>
    <property type="project" value="UniProtKB-KW"/>
</dbReference>
<keyword evidence="6" id="KW-1052">Target cell membrane</keyword>
<comment type="similarity">
    <text evidence="3">Belongs to the ankyrin SOCS box (ASB) family.</text>
</comment>
<evidence type="ECO:0000256" key="5">
    <source>
        <dbReference type="ARBA" id="ARBA00022525"/>
    </source>
</evidence>
<dbReference type="AlphaFoldDB" id="A0AAV4UWQ7"/>
<evidence type="ECO:0000256" key="6">
    <source>
        <dbReference type="ARBA" id="ARBA00022537"/>
    </source>
</evidence>
<evidence type="ECO:0000256" key="2">
    <source>
        <dbReference type="ARBA" id="ARBA00004613"/>
    </source>
</evidence>